<dbReference type="OrthoDB" id="6572202at2"/>
<evidence type="ECO:0008006" key="6">
    <source>
        <dbReference type="Google" id="ProtNLM"/>
    </source>
</evidence>
<dbReference type="InterPro" id="IPR003222">
    <property type="entry name" value="Antitermntn"/>
</dbReference>
<organism evidence="4 5">
    <name type="scientific">Mixta intestinalis</name>
    <dbReference type="NCBI Taxonomy" id="1615494"/>
    <lineage>
        <taxon>Bacteria</taxon>
        <taxon>Pseudomonadati</taxon>
        <taxon>Pseudomonadota</taxon>
        <taxon>Gammaproteobacteria</taxon>
        <taxon>Enterobacterales</taxon>
        <taxon>Erwiniaceae</taxon>
        <taxon>Mixta</taxon>
    </lineage>
</organism>
<keyword evidence="5" id="KW-1185">Reference proteome</keyword>
<evidence type="ECO:0000313" key="4">
    <source>
        <dbReference type="EMBL" id="QHM70700.1"/>
    </source>
</evidence>
<gene>
    <name evidence="4" type="ORF">C7M51_00978</name>
</gene>
<keyword evidence="3" id="KW-0804">Transcription</keyword>
<dbReference type="InterPro" id="IPR038500">
    <property type="entry name" value="Antitermination_sf"/>
</dbReference>
<dbReference type="Pfam" id="PF03589">
    <property type="entry name" value="Antiterm"/>
    <property type="match status" value="1"/>
</dbReference>
<reference evidence="4 5" key="1">
    <citation type="submission" date="2018-03" db="EMBL/GenBank/DDBJ databases">
        <title>Pantoea intestinalis SRCM103226 isolated form the mealworm.</title>
        <authorList>
            <person name="Jeong D.-Y."/>
            <person name="Kim J.W."/>
        </authorList>
    </citation>
    <scope>NUCLEOTIDE SEQUENCE [LARGE SCALE GENOMIC DNA]</scope>
    <source>
        <strain evidence="4 5">SRCM103226</strain>
    </source>
</reference>
<dbReference type="RefSeq" id="WP_160620753.1">
    <property type="nucleotide sequence ID" value="NZ_CP028271.1"/>
</dbReference>
<proteinExistence type="predicted"/>
<evidence type="ECO:0000256" key="2">
    <source>
        <dbReference type="ARBA" id="ARBA00023125"/>
    </source>
</evidence>
<dbReference type="EMBL" id="CP028271">
    <property type="protein sequence ID" value="QHM70700.1"/>
    <property type="molecule type" value="Genomic_DNA"/>
</dbReference>
<dbReference type="GO" id="GO:0003677">
    <property type="term" value="F:DNA binding"/>
    <property type="evidence" value="ECO:0007669"/>
    <property type="project" value="UniProtKB-KW"/>
</dbReference>
<evidence type="ECO:0000256" key="3">
    <source>
        <dbReference type="ARBA" id="ARBA00023163"/>
    </source>
</evidence>
<protein>
    <recommendedName>
        <fullName evidence="6">Antitermination protein</fullName>
    </recommendedName>
</protein>
<dbReference type="Proteomes" id="UP000464053">
    <property type="component" value="Chromosome"/>
</dbReference>
<evidence type="ECO:0000256" key="1">
    <source>
        <dbReference type="ARBA" id="ARBA00023015"/>
    </source>
</evidence>
<dbReference type="AlphaFoldDB" id="A0A6P1PVZ1"/>
<keyword evidence="2" id="KW-0238">DNA-binding</keyword>
<keyword evidence="1" id="KW-0805">Transcription regulation</keyword>
<evidence type="ECO:0000313" key="5">
    <source>
        <dbReference type="Proteomes" id="UP000464053"/>
    </source>
</evidence>
<accession>A0A6P1PVZ1</accession>
<sequence>MRLKYALTIADPKSAQIVAYQARSTGNSHLTKVDVMTALGMTQARHRGGLCLLYAKYTKDADAGRTALIELTKYARTQARKYVGKIPGRRGAITIRTLAMLALEEYCRTADTPGAKCRCGGSGEVCDRKETDRTGRLVIIPCKKCHGTGLRPISQTRAHHAIVALIPGVSRATWYRVWSRFYEALLAWCYSQESIAESEYQHITGMSELNKEIIAK</sequence>
<dbReference type="KEGG" id="mint:C7M51_00978"/>
<dbReference type="GO" id="GO:0006355">
    <property type="term" value="P:regulation of DNA-templated transcription"/>
    <property type="evidence" value="ECO:0007669"/>
    <property type="project" value="InterPro"/>
</dbReference>
<dbReference type="Gene3D" id="1.10.274.110">
    <property type="match status" value="1"/>
</dbReference>
<name>A0A6P1PVZ1_9GAMM</name>